<feature type="compositionally biased region" description="Low complexity" evidence="7">
    <location>
        <begin position="178"/>
        <end position="193"/>
    </location>
</feature>
<evidence type="ECO:0000256" key="6">
    <source>
        <dbReference type="ARBA" id="ARBA00023136"/>
    </source>
</evidence>
<dbReference type="GO" id="GO:0005886">
    <property type="term" value="C:plasma membrane"/>
    <property type="evidence" value="ECO:0007669"/>
    <property type="project" value="UniProtKB-SubCell"/>
</dbReference>
<evidence type="ECO:0000256" key="5">
    <source>
        <dbReference type="ARBA" id="ARBA00022989"/>
    </source>
</evidence>
<evidence type="ECO:0000313" key="10">
    <source>
        <dbReference type="Proteomes" id="UP000248606"/>
    </source>
</evidence>
<dbReference type="InterPro" id="IPR032808">
    <property type="entry name" value="DoxX"/>
</dbReference>
<feature type="region of interest" description="Disordered" evidence="7">
    <location>
        <begin position="1"/>
        <end position="54"/>
    </location>
</feature>
<feature type="region of interest" description="Disordered" evidence="7">
    <location>
        <begin position="69"/>
        <end position="92"/>
    </location>
</feature>
<keyword evidence="4 8" id="KW-0812">Transmembrane</keyword>
<comment type="similarity">
    <text evidence="2">Belongs to the DoxX family.</text>
</comment>
<accession>A0A2W5ICA9</accession>
<feature type="transmembrane region" description="Helical" evidence="8">
    <location>
        <begin position="302"/>
        <end position="326"/>
    </location>
</feature>
<feature type="compositionally biased region" description="Polar residues" evidence="7">
    <location>
        <begin position="69"/>
        <end position="78"/>
    </location>
</feature>
<reference evidence="9 10" key="1">
    <citation type="submission" date="2017-08" db="EMBL/GenBank/DDBJ databases">
        <title>Infants hospitalized years apart are colonized by the same room-sourced microbial strains.</title>
        <authorList>
            <person name="Brooks B."/>
            <person name="Olm M.R."/>
            <person name="Firek B.A."/>
            <person name="Baker R."/>
            <person name="Thomas B.C."/>
            <person name="Morowitz M.J."/>
            <person name="Banfield J.F."/>
        </authorList>
    </citation>
    <scope>NUCLEOTIDE SEQUENCE [LARGE SCALE GENOMIC DNA]</scope>
    <source>
        <strain evidence="9">S2_006_000_R1_57</strain>
    </source>
</reference>
<keyword evidence="3" id="KW-1003">Cell membrane</keyword>
<keyword evidence="6 8" id="KW-0472">Membrane</keyword>
<feature type="compositionally biased region" description="Polar residues" evidence="7">
    <location>
        <begin position="1"/>
        <end position="10"/>
    </location>
</feature>
<dbReference type="AlphaFoldDB" id="A0A2W5ICA9"/>
<evidence type="ECO:0000256" key="8">
    <source>
        <dbReference type="SAM" id="Phobius"/>
    </source>
</evidence>
<feature type="compositionally biased region" description="Acidic residues" evidence="7">
    <location>
        <begin position="20"/>
        <end position="31"/>
    </location>
</feature>
<dbReference type="Pfam" id="PF07681">
    <property type="entry name" value="DoxX"/>
    <property type="match status" value="1"/>
</dbReference>
<sequence length="392" mass="41184">MSDDTTSVPNSEPAFNEEPVLNEDTGEDISEDTASRDSSDDTVPQQMQPVSDDDVVLDGLLDDIDTISAADQESITADSESEAQSTDDDDATAVGIFDSEDTASEMPEMEQPLAYTAAEDAETTFIDTVLPGEDTSSGVFDDNVYIDPAETAVMESAETAVADIPVSVAPAAPVSVSSSSVEDAASSEPLDSSDLSDSDELLEDVHDGQEKDDNEDDKSKGWGTVDWGLFLLRVTLGVIMAMHGADKLFGLFGGSISATEDLLRSVGFTNHTEIFAIGAGVAELVSGIIVILGLFAPAGASVILGVMGMATLTHLALGEGAFLALYKGPYELITLIAAMSAAVIFAGSGRWSVDGRWGWATRPKWGAIVWFIVGIASAPIVWAIFNTQGFPF</sequence>
<evidence type="ECO:0000313" key="9">
    <source>
        <dbReference type="EMBL" id="PZP89765.1"/>
    </source>
</evidence>
<keyword evidence="5 8" id="KW-1133">Transmembrane helix</keyword>
<comment type="caution">
    <text evidence="9">The sequence shown here is derived from an EMBL/GenBank/DDBJ whole genome shotgun (WGS) entry which is preliminary data.</text>
</comment>
<dbReference type="EMBL" id="QFOZ01000001">
    <property type="protein sequence ID" value="PZP89765.1"/>
    <property type="molecule type" value="Genomic_DNA"/>
</dbReference>
<dbReference type="PANTHER" id="PTHR33452:SF1">
    <property type="entry name" value="INNER MEMBRANE PROTEIN YPHA-RELATED"/>
    <property type="match status" value="1"/>
</dbReference>
<feature type="compositionally biased region" description="Acidic residues" evidence="7">
    <location>
        <begin position="79"/>
        <end position="91"/>
    </location>
</feature>
<evidence type="ECO:0000256" key="2">
    <source>
        <dbReference type="ARBA" id="ARBA00006679"/>
    </source>
</evidence>
<name>A0A2W5ICA9_9ACTN</name>
<dbReference type="InterPro" id="IPR051907">
    <property type="entry name" value="DoxX-like_oxidoreductase"/>
</dbReference>
<dbReference type="PANTHER" id="PTHR33452">
    <property type="entry name" value="OXIDOREDUCTASE CATD-RELATED"/>
    <property type="match status" value="1"/>
</dbReference>
<evidence type="ECO:0000256" key="4">
    <source>
        <dbReference type="ARBA" id="ARBA00022692"/>
    </source>
</evidence>
<organism evidence="9 10">
    <name type="scientific">Lawsonella clevelandensis</name>
    <dbReference type="NCBI Taxonomy" id="1528099"/>
    <lineage>
        <taxon>Bacteria</taxon>
        <taxon>Bacillati</taxon>
        <taxon>Actinomycetota</taxon>
        <taxon>Actinomycetes</taxon>
        <taxon>Mycobacteriales</taxon>
        <taxon>Lawsonellaceae</taxon>
        <taxon>Lawsonella</taxon>
    </lineage>
</organism>
<evidence type="ECO:0000256" key="7">
    <source>
        <dbReference type="SAM" id="MobiDB-lite"/>
    </source>
</evidence>
<evidence type="ECO:0000256" key="1">
    <source>
        <dbReference type="ARBA" id="ARBA00004651"/>
    </source>
</evidence>
<feature type="transmembrane region" description="Helical" evidence="8">
    <location>
        <begin position="332"/>
        <end position="353"/>
    </location>
</feature>
<feature type="region of interest" description="Disordered" evidence="7">
    <location>
        <begin position="178"/>
        <end position="199"/>
    </location>
</feature>
<evidence type="ECO:0000256" key="3">
    <source>
        <dbReference type="ARBA" id="ARBA00022475"/>
    </source>
</evidence>
<dbReference type="Proteomes" id="UP000248606">
    <property type="component" value="Unassembled WGS sequence"/>
</dbReference>
<feature type="transmembrane region" description="Helical" evidence="8">
    <location>
        <begin position="274"/>
        <end position="295"/>
    </location>
</feature>
<proteinExistence type="inferred from homology"/>
<dbReference type="RefSeq" id="WP_290595453.1">
    <property type="nucleotide sequence ID" value="NZ_CAKZIO010000003.1"/>
</dbReference>
<evidence type="ECO:0008006" key="11">
    <source>
        <dbReference type="Google" id="ProtNLM"/>
    </source>
</evidence>
<feature type="transmembrane region" description="Helical" evidence="8">
    <location>
        <begin position="365"/>
        <end position="385"/>
    </location>
</feature>
<gene>
    <name evidence="9" type="ORF">DI579_00935</name>
</gene>
<protein>
    <recommendedName>
        <fullName evidence="11">Oxidoreductase MhqP</fullName>
    </recommendedName>
</protein>
<comment type="subcellular location">
    <subcellularLocation>
        <location evidence="1">Cell membrane</location>
        <topology evidence="1">Multi-pass membrane protein</topology>
    </subcellularLocation>
</comment>